<evidence type="ECO:0000313" key="1">
    <source>
        <dbReference type="EMBL" id="KAK1858892.1"/>
    </source>
</evidence>
<comment type="caution">
    <text evidence="1">The sequence shown here is derived from an EMBL/GenBank/DDBJ whole genome shotgun (WGS) entry which is preliminary data.</text>
</comment>
<name>A0ACC3BM53_PYRYE</name>
<accession>A0ACC3BM53</accession>
<gene>
    <name evidence="1" type="ORF">I4F81_001492</name>
</gene>
<protein>
    <submittedName>
        <fullName evidence="1">Uncharacterized protein</fullName>
    </submittedName>
</protein>
<evidence type="ECO:0000313" key="2">
    <source>
        <dbReference type="Proteomes" id="UP000798662"/>
    </source>
</evidence>
<dbReference type="EMBL" id="CM020618">
    <property type="protein sequence ID" value="KAK1858892.1"/>
    <property type="molecule type" value="Genomic_DNA"/>
</dbReference>
<organism evidence="1 2">
    <name type="scientific">Pyropia yezoensis</name>
    <name type="common">Susabi-nori</name>
    <name type="synonym">Porphyra yezoensis</name>
    <dbReference type="NCBI Taxonomy" id="2788"/>
    <lineage>
        <taxon>Eukaryota</taxon>
        <taxon>Rhodophyta</taxon>
        <taxon>Bangiophyceae</taxon>
        <taxon>Bangiales</taxon>
        <taxon>Bangiaceae</taxon>
        <taxon>Pyropia</taxon>
    </lineage>
</organism>
<reference evidence="1" key="1">
    <citation type="submission" date="2019-11" db="EMBL/GenBank/DDBJ databases">
        <title>Nori genome reveals adaptations in red seaweeds to the harsh intertidal environment.</title>
        <authorList>
            <person name="Wang D."/>
            <person name="Mao Y."/>
        </authorList>
    </citation>
    <scope>NUCLEOTIDE SEQUENCE</scope>
    <source>
        <tissue evidence="1">Gametophyte</tissue>
    </source>
</reference>
<keyword evidence="2" id="KW-1185">Reference proteome</keyword>
<dbReference type="Proteomes" id="UP000798662">
    <property type="component" value="Chromosome 1"/>
</dbReference>
<proteinExistence type="predicted"/>
<sequence>MAVKPLKAPILQTTLWRSPQSRTVPLSTEKHRFPWGPPCLKGEWRGRQGGVDLQCTTAAVAAPGHRSGRTYPAVMATGENGCRRGGQPGAGVRVAPCLPRRQPAQVPVGEGGSRQREQPRRPAAEAAGHGCRSGSAGVVREVAGGCSVGSGRSTWPLAASVQGWPRR</sequence>